<feature type="region of interest" description="Disordered" evidence="1">
    <location>
        <begin position="96"/>
        <end position="115"/>
    </location>
</feature>
<protein>
    <submittedName>
        <fullName evidence="2">Uncharacterized protein</fullName>
    </submittedName>
</protein>
<name>A0A0C2T8Z1_AMAMK</name>
<keyword evidence="3" id="KW-1185">Reference proteome</keyword>
<dbReference type="InParanoid" id="A0A0C2T8Z1"/>
<organism evidence="2 3">
    <name type="scientific">Amanita muscaria (strain Koide BX008)</name>
    <dbReference type="NCBI Taxonomy" id="946122"/>
    <lineage>
        <taxon>Eukaryota</taxon>
        <taxon>Fungi</taxon>
        <taxon>Dikarya</taxon>
        <taxon>Basidiomycota</taxon>
        <taxon>Agaricomycotina</taxon>
        <taxon>Agaricomycetes</taxon>
        <taxon>Agaricomycetidae</taxon>
        <taxon>Agaricales</taxon>
        <taxon>Pluteineae</taxon>
        <taxon>Amanitaceae</taxon>
        <taxon>Amanita</taxon>
    </lineage>
</organism>
<sequence>MVDHEHDQERSGSTSLGRFPAAEEIHHGFMNTLKDTTHLPVLEAGDDARAGSLSTMDKADSAKSGSGQGSARRDEDKIVAGVAGSTEPVKVLHLTTPNSSRTLQISRSKTANSTA</sequence>
<feature type="region of interest" description="Disordered" evidence="1">
    <location>
        <begin position="1"/>
        <end position="20"/>
    </location>
</feature>
<reference evidence="2 3" key="1">
    <citation type="submission" date="2014-04" db="EMBL/GenBank/DDBJ databases">
        <title>Evolutionary Origins and Diversification of the Mycorrhizal Mutualists.</title>
        <authorList>
            <consortium name="DOE Joint Genome Institute"/>
            <consortium name="Mycorrhizal Genomics Consortium"/>
            <person name="Kohler A."/>
            <person name="Kuo A."/>
            <person name="Nagy L.G."/>
            <person name="Floudas D."/>
            <person name="Copeland A."/>
            <person name="Barry K.W."/>
            <person name="Cichocki N."/>
            <person name="Veneault-Fourrey C."/>
            <person name="LaButti K."/>
            <person name="Lindquist E.A."/>
            <person name="Lipzen A."/>
            <person name="Lundell T."/>
            <person name="Morin E."/>
            <person name="Murat C."/>
            <person name="Riley R."/>
            <person name="Ohm R."/>
            <person name="Sun H."/>
            <person name="Tunlid A."/>
            <person name="Henrissat B."/>
            <person name="Grigoriev I.V."/>
            <person name="Hibbett D.S."/>
            <person name="Martin F."/>
        </authorList>
    </citation>
    <scope>NUCLEOTIDE SEQUENCE [LARGE SCALE GENOMIC DNA]</scope>
    <source>
        <strain evidence="2 3">Koide BX008</strain>
    </source>
</reference>
<evidence type="ECO:0000256" key="1">
    <source>
        <dbReference type="SAM" id="MobiDB-lite"/>
    </source>
</evidence>
<dbReference type="Proteomes" id="UP000054549">
    <property type="component" value="Unassembled WGS sequence"/>
</dbReference>
<evidence type="ECO:0000313" key="2">
    <source>
        <dbReference type="EMBL" id="KIL63114.1"/>
    </source>
</evidence>
<dbReference type="HOGENOM" id="CLU_2108436_0_0_1"/>
<evidence type="ECO:0000313" key="3">
    <source>
        <dbReference type="Proteomes" id="UP000054549"/>
    </source>
</evidence>
<dbReference type="AlphaFoldDB" id="A0A0C2T8Z1"/>
<feature type="compositionally biased region" description="Basic and acidic residues" evidence="1">
    <location>
        <begin position="1"/>
        <end position="10"/>
    </location>
</feature>
<accession>A0A0C2T8Z1</accession>
<feature type="region of interest" description="Disordered" evidence="1">
    <location>
        <begin position="43"/>
        <end position="75"/>
    </location>
</feature>
<dbReference type="EMBL" id="KN818262">
    <property type="protein sequence ID" value="KIL63114.1"/>
    <property type="molecule type" value="Genomic_DNA"/>
</dbReference>
<gene>
    <name evidence="2" type="ORF">M378DRAFT_728338</name>
</gene>
<proteinExistence type="predicted"/>